<dbReference type="GO" id="GO:0004497">
    <property type="term" value="F:monooxygenase activity"/>
    <property type="evidence" value="ECO:0007669"/>
    <property type="project" value="UniProtKB-KW"/>
</dbReference>
<evidence type="ECO:0000256" key="3">
    <source>
        <dbReference type="ARBA" id="ARBA00022723"/>
    </source>
</evidence>
<dbReference type="InterPro" id="IPR002403">
    <property type="entry name" value="Cyt_P450_E_grp-IV"/>
</dbReference>
<dbReference type="PRINTS" id="PR00385">
    <property type="entry name" value="P450"/>
</dbReference>
<protein>
    <recommendedName>
        <fullName evidence="9">Pisatin demethylase</fullName>
    </recommendedName>
</protein>
<evidence type="ECO:0000256" key="5">
    <source>
        <dbReference type="PIRSR" id="PIRSR602403-1"/>
    </source>
</evidence>
<dbReference type="RefSeq" id="XP_044655283.1">
    <property type="nucleotide sequence ID" value="XM_044799348.1"/>
</dbReference>
<gene>
    <name evidence="7" type="ORF">CKM354_000412000</name>
</gene>
<evidence type="ECO:0008006" key="9">
    <source>
        <dbReference type="Google" id="ProtNLM"/>
    </source>
</evidence>
<dbReference type="SUPFAM" id="SSF48264">
    <property type="entry name" value="Cytochrome P450"/>
    <property type="match status" value="1"/>
</dbReference>
<dbReference type="PANTHER" id="PTHR24305">
    <property type="entry name" value="CYTOCHROME P450"/>
    <property type="match status" value="1"/>
</dbReference>
<evidence type="ECO:0000256" key="4">
    <source>
        <dbReference type="ARBA" id="ARBA00023004"/>
    </source>
</evidence>
<dbReference type="GO" id="GO:0005506">
    <property type="term" value="F:iron ion binding"/>
    <property type="evidence" value="ECO:0007669"/>
    <property type="project" value="InterPro"/>
</dbReference>
<keyword evidence="8" id="KW-1185">Reference proteome</keyword>
<proteinExistence type="inferred from homology"/>
<evidence type="ECO:0000256" key="2">
    <source>
        <dbReference type="ARBA" id="ARBA00010617"/>
    </source>
</evidence>
<keyword evidence="4 5" id="KW-0408">Iron</keyword>
<evidence type="ECO:0000313" key="8">
    <source>
        <dbReference type="Proteomes" id="UP000825890"/>
    </source>
</evidence>
<dbReference type="InterPro" id="IPR017972">
    <property type="entry name" value="Cyt_P450_CS"/>
</dbReference>
<dbReference type="GO" id="GO:0020037">
    <property type="term" value="F:heme binding"/>
    <property type="evidence" value="ECO:0007669"/>
    <property type="project" value="InterPro"/>
</dbReference>
<keyword evidence="6" id="KW-0503">Monooxygenase</keyword>
<dbReference type="GO" id="GO:0016705">
    <property type="term" value="F:oxidoreductase activity, acting on paired donors, with incorporation or reduction of molecular oxygen"/>
    <property type="evidence" value="ECO:0007669"/>
    <property type="project" value="InterPro"/>
</dbReference>
<dbReference type="PROSITE" id="PS00086">
    <property type="entry name" value="CYTOCHROME_P450"/>
    <property type="match status" value="1"/>
</dbReference>
<evidence type="ECO:0000256" key="6">
    <source>
        <dbReference type="RuleBase" id="RU000461"/>
    </source>
</evidence>
<name>A0A9P3CDJ9_9PEZI</name>
<comment type="cofactor">
    <cofactor evidence="1 5">
        <name>heme</name>
        <dbReference type="ChEBI" id="CHEBI:30413"/>
    </cofactor>
</comment>
<comment type="caution">
    <text evidence="7">The sequence shown here is derived from an EMBL/GenBank/DDBJ whole genome shotgun (WGS) entry which is preliminary data.</text>
</comment>
<dbReference type="PANTHER" id="PTHR24305:SF232">
    <property type="entry name" value="P450, PUTATIVE (EUROFUNG)-RELATED"/>
    <property type="match status" value="1"/>
</dbReference>
<feature type="binding site" description="axial binding residue" evidence="5">
    <location>
        <position position="397"/>
    </location>
    <ligand>
        <name>heme</name>
        <dbReference type="ChEBI" id="CHEBI:30413"/>
    </ligand>
    <ligandPart>
        <name>Fe</name>
        <dbReference type="ChEBI" id="CHEBI:18248"/>
    </ligandPart>
</feature>
<dbReference type="PRINTS" id="PR00465">
    <property type="entry name" value="EP450IV"/>
</dbReference>
<dbReference type="AlphaFoldDB" id="A0A9P3CDJ9"/>
<dbReference type="EMBL" id="BOLY01000002">
    <property type="protein sequence ID" value="GIZ40796.1"/>
    <property type="molecule type" value="Genomic_DNA"/>
</dbReference>
<keyword evidence="3 5" id="KW-0479">Metal-binding</keyword>
<dbReference type="Pfam" id="PF00067">
    <property type="entry name" value="p450"/>
    <property type="match status" value="1"/>
</dbReference>
<evidence type="ECO:0000313" key="7">
    <source>
        <dbReference type="EMBL" id="GIZ40796.1"/>
    </source>
</evidence>
<accession>A0A9P3CDJ9</accession>
<dbReference type="CDD" id="cd11060">
    <property type="entry name" value="CYP57A1-like"/>
    <property type="match status" value="1"/>
</dbReference>
<dbReference type="InterPro" id="IPR050121">
    <property type="entry name" value="Cytochrome_P450_monoxygenase"/>
</dbReference>
<evidence type="ECO:0000256" key="1">
    <source>
        <dbReference type="ARBA" id="ARBA00001971"/>
    </source>
</evidence>
<dbReference type="Proteomes" id="UP000825890">
    <property type="component" value="Unassembled WGS sequence"/>
</dbReference>
<dbReference type="OrthoDB" id="3934656at2759"/>
<organism evidence="7 8">
    <name type="scientific">Cercospora kikuchii</name>
    <dbReference type="NCBI Taxonomy" id="84275"/>
    <lineage>
        <taxon>Eukaryota</taxon>
        <taxon>Fungi</taxon>
        <taxon>Dikarya</taxon>
        <taxon>Ascomycota</taxon>
        <taxon>Pezizomycotina</taxon>
        <taxon>Dothideomycetes</taxon>
        <taxon>Dothideomycetidae</taxon>
        <taxon>Mycosphaerellales</taxon>
        <taxon>Mycosphaerellaceae</taxon>
        <taxon>Cercospora</taxon>
    </lineage>
</organism>
<keyword evidence="5 6" id="KW-0349">Heme</keyword>
<dbReference type="GeneID" id="68289695"/>
<keyword evidence="6" id="KW-0560">Oxidoreductase</keyword>
<comment type="similarity">
    <text evidence="2 6">Belongs to the cytochrome P450 family.</text>
</comment>
<dbReference type="InterPro" id="IPR036396">
    <property type="entry name" value="Cyt_P450_sf"/>
</dbReference>
<dbReference type="InterPro" id="IPR001128">
    <property type="entry name" value="Cyt_P450"/>
</dbReference>
<reference evidence="7 8" key="1">
    <citation type="submission" date="2021-01" db="EMBL/GenBank/DDBJ databases">
        <title>Cercospora kikuchii MAFF 305040 whole genome shotgun sequence.</title>
        <authorList>
            <person name="Kashiwa T."/>
            <person name="Suzuki T."/>
        </authorList>
    </citation>
    <scope>NUCLEOTIDE SEQUENCE [LARGE SCALE GENOMIC DNA]</scope>
    <source>
        <strain evidence="7 8">MAFF 305040</strain>
    </source>
</reference>
<dbReference type="Gene3D" id="1.10.630.10">
    <property type="entry name" value="Cytochrome P450"/>
    <property type="match status" value="1"/>
</dbReference>
<sequence length="454" mass="51524">MEYHLQLHKKYGKLVRIGPNHVMFSDAALIPPVYGIGSKFMKSNFYLPFDIKTPTGMMSTVFSERDGTAHRGIRRPIANAYALSTLKELEPMNDACSATIVQKFNGLVGQDIDLGTWLHWYAFDTITSITFSNTLGFMEQERDIDRIIESIEGRLMYNSVIGQAPYLHKYLFGSTLVSNLANLIPSLRIMNTSKYIVAFAAKQLQRYSSQDFNTVPLKDMLDRFRRTKDSGEELISDSRMLSHATSNIFAGSDTTAASLRSIFYNLCRNPRAHDTLLSELDSAERNGQLSDPVTFSEAQNLPYLQAVIREALRMHPAVGLLLERVVPPGGFEIEGTGIFLPEGTIIGANPWVMARDEKVYGSDAYEFRPERWLEASPEELKLMERNDFSFGAGARTCLGKNISLLEMSKLVPQLYRQFDFELTDPEKEWELHDYWFVKQTGLMCKVKRRSKNLG</sequence>